<protein>
    <submittedName>
        <fullName evidence="1">Uncharacterized protein</fullName>
    </submittedName>
</protein>
<dbReference type="RefSeq" id="XP_009496601.1">
    <property type="nucleotide sequence ID" value="XM_009498326.1"/>
</dbReference>
<evidence type="ECO:0000313" key="1">
    <source>
        <dbReference type="EMBL" id="KCV69030.1"/>
    </source>
</evidence>
<organism evidence="1">
    <name type="scientific">Fonticula alba</name>
    <name type="common">Slime mold</name>
    <dbReference type="NCBI Taxonomy" id="691883"/>
    <lineage>
        <taxon>Eukaryota</taxon>
        <taxon>Rotosphaerida</taxon>
        <taxon>Fonticulaceae</taxon>
        <taxon>Fonticula</taxon>
    </lineage>
</organism>
<dbReference type="EMBL" id="KB932207">
    <property type="protein sequence ID" value="KCV69030.1"/>
    <property type="molecule type" value="Genomic_DNA"/>
</dbReference>
<proteinExistence type="predicted"/>
<keyword evidence="2" id="KW-1185">Reference proteome</keyword>
<dbReference type="Proteomes" id="UP000030693">
    <property type="component" value="Unassembled WGS sequence"/>
</dbReference>
<reference evidence="1" key="1">
    <citation type="submission" date="2013-04" db="EMBL/GenBank/DDBJ databases">
        <title>The Genome Sequence of Fonticula alba ATCC 38817.</title>
        <authorList>
            <consortium name="The Broad Institute Genomics Platform"/>
            <person name="Russ C."/>
            <person name="Cuomo C."/>
            <person name="Burger G."/>
            <person name="Gray M.W."/>
            <person name="Holland P.W.H."/>
            <person name="King N."/>
            <person name="Lang F.B.F."/>
            <person name="Roger A.J."/>
            <person name="Ruiz-Trillo I."/>
            <person name="Brown M."/>
            <person name="Walker B."/>
            <person name="Young S."/>
            <person name="Zeng Q."/>
            <person name="Gargeya S."/>
            <person name="Fitzgerald M."/>
            <person name="Haas B."/>
            <person name="Abouelleil A."/>
            <person name="Allen A.W."/>
            <person name="Alvarado L."/>
            <person name="Arachchi H.M."/>
            <person name="Berlin A.M."/>
            <person name="Chapman S.B."/>
            <person name="Gainer-Dewar J."/>
            <person name="Goldberg J."/>
            <person name="Griggs A."/>
            <person name="Gujja S."/>
            <person name="Hansen M."/>
            <person name="Howarth C."/>
            <person name="Imamovic A."/>
            <person name="Ireland A."/>
            <person name="Larimer J."/>
            <person name="McCowan C."/>
            <person name="Murphy C."/>
            <person name="Pearson M."/>
            <person name="Poon T.W."/>
            <person name="Priest M."/>
            <person name="Roberts A."/>
            <person name="Saif S."/>
            <person name="Shea T."/>
            <person name="Sisk P."/>
            <person name="Sykes S."/>
            <person name="Wortman J."/>
            <person name="Nusbaum C."/>
            <person name="Birren B."/>
        </authorList>
    </citation>
    <scope>NUCLEOTIDE SEQUENCE [LARGE SCALE GENOMIC DNA]</scope>
    <source>
        <strain evidence="1">ATCC 38817</strain>
    </source>
</reference>
<sequence length="103" mass="10350">MSSRIRVEGHGRARADVFTRVLDTDDVLGPSGVQAGQERTGALGGAVAGQPGARHACRGFGASASRPGLGKSPGPRAAGIYVPRLTSLVACTSDASFLGAPHP</sequence>
<evidence type="ECO:0000313" key="2">
    <source>
        <dbReference type="Proteomes" id="UP000030693"/>
    </source>
</evidence>
<gene>
    <name evidence="1" type="ORF">H696_04449</name>
</gene>
<accession>A0A058Z463</accession>
<dbReference type="GeneID" id="20529174"/>
<name>A0A058Z463_FONAL</name>
<dbReference type="AlphaFoldDB" id="A0A058Z463"/>